<sequence>MRTNPEDVGLRQELARARGRVDQAHHYEQAPNPLHVPGTDVPIPLFRTAQDALFAARKGVGGFPWWLWNAR</sequence>
<gene>
    <name evidence="1" type="ORF">C8R14_11322</name>
</gene>
<proteinExistence type="predicted"/>
<dbReference type="RefSeq" id="WP_242500214.1">
    <property type="nucleotide sequence ID" value="NZ_FMTW01000017.1"/>
</dbReference>
<keyword evidence="2" id="KW-1185">Reference proteome</keyword>
<evidence type="ECO:0000313" key="1">
    <source>
        <dbReference type="EMBL" id="PXV81044.1"/>
    </source>
</evidence>
<protein>
    <submittedName>
        <fullName evidence="1">Uncharacterized protein</fullName>
    </submittedName>
</protein>
<evidence type="ECO:0000313" key="2">
    <source>
        <dbReference type="Proteomes" id="UP000247780"/>
    </source>
</evidence>
<organism evidence="1 2">
    <name type="scientific">Nitrosomonas eutropha</name>
    <dbReference type="NCBI Taxonomy" id="916"/>
    <lineage>
        <taxon>Bacteria</taxon>
        <taxon>Pseudomonadati</taxon>
        <taxon>Pseudomonadota</taxon>
        <taxon>Betaproteobacteria</taxon>
        <taxon>Nitrosomonadales</taxon>
        <taxon>Nitrosomonadaceae</taxon>
        <taxon>Nitrosomonas</taxon>
    </lineage>
</organism>
<dbReference type="EMBL" id="QICQ01000013">
    <property type="protein sequence ID" value="PXV81044.1"/>
    <property type="molecule type" value="Genomic_DNA"/>
</dbReference>
<name>A0ABX5M6U6_9PROT</name>
<reference evidence="1 2" key="1">
    <citation type="submission" date="2018-04" db="EMBL/GenBank/DDBJ databases">
        <title>Active sludge and wastewater microbial communities from Klosterneuburg, Austria.</title>
        <authorList>
            <person name="Wagner M."/>
        </authorList>
    </citation>
    <scope>NUCLEOTIDE SEQUENCE [LARGE SCALE GENOMIC DNA]</scope>
    <source>
        <strain evidence="1 2">Nm 57</strain>
    </source>
</reference>
<accession>A0ABX5M6U6</accession>
<dbReference type="Proteomes" id="UP000247780">
    <property type="component" value="Unassembled WGS sequence"/>
</dbReference>
<comment type="caution">
    <text evidence="1">The sequence shown here is derived from an EMBL/GenBank/DDBJ whole genome shotgun (WGS) entry which is preliminary data.</text>
</comment>